<reference evidence="1 2" key="1">
    <citation type="journal article" date="2022" name="Genome Biol. Evol.">
        <title>The Spruce Budworm Genome: Reconstructing the Evolutionary History of Antifreeze Proteins.</title>
        <authorList>
            <person name="Beliveau C."/>
            <person name="Gagne P."/>
            <person name="Picq S."/>
            <person name="Vernygora O."/>
            <person name="Keeling C.I."/>
            <person name="Pinkney K."/>
            <person name="Doucet D."/>
            <person name="Wen F."/>
            <person name="Johnston J.S."/>
            <person name="Maaroufi H."/>
            <person name="Boyle B."/>
            <person name="Laroche J."/>
            <person name="Dewar K."/>
            <person name="Juretic N."/>
            <person name="Blackburn G."/>
            <person name="Nisole A."/>
            <person name="Brunet B."/>
            <person name="Brandao M."/>
            <person name="Lumley L."/>
            <person name="Duan J."/>
            <person name="Quan G."/>
            <person name="Lucarotti C.J."/>
            <person name="Roe A.D."/>
            <person name="Sperling F.A.H."/>
            <person name="Levesque R.C."/>
            <person name="Cusson M."/>
        </authorList>
    </citation>
    <scope>NUCLEOTIDE SEQUENCE [LARGE SCALE GENOMIC DNA]</scope>
    <source>
        <strain evidence="1">Glfc:IPQL:Cfum</strain>
    </source>
</reference>
<proteinExistence type="predicted"/>
<protein>
    <submittedName>
        <fullName evidence="1">Uncharacterized protein</fullName>
    </submittedName>
</protein>
<comment type="caution">
    <text evidence="1">The sequence shown here is derived from an EMBL/GenBank/DDBJ whole genome shotgun (WGS) entry which is preliminary data.</text>
</comment>
<evidence type="ECO:0000313" key="1">
    <source>
        <dbReference type="EMBL" id="KAI8422783.1"/>
    </source>
</evidence>
<evidence type="ECO:0000313" key="2">
    <source>
        <dbReference type="Proteomes" id="UP001064048"/>
    </source>
</evidence>
<accession>A0ACC0JF66</accession>
<keyword evidence="2" id="KW-1185">Reference proteome</keyword>
<name>A0ACC0JF66_CHOFU</name>
<gene>
    <name evidence="1" type="ORF">MSG28_006528</name>
</gene>
<sequence>MNFIHADGQEFDFIVVGAGSAGSVIASRLSEVGNWNVLLLEAGGDPPIDAVFPGLFPFVDYSLADWNYYTEDDGYSSQAHRSKTIHLTRGKMLGGSSGANYMYYVRGNKADFDTWVKKGATGWDWDNVTYYFKKSEGNRSPEIMNADSPDLHNTEGPLGVTRPTWEKETEKYIEAFAENHKIHVDTNGHEQLGYSLPPYTIANGLRQSTAIAFLRPIKDRKNLFVLKNALCTKVLMNNNKAAGVEVKMEDGKIISLYVTKEVVLSAGAINSPQLLMLSGIGPKDHLTEMGIDVLVDLPQVGRNLYDHPTVTVTLTGEKGIETVAQDLDVLINLDNFPTPCIMGLVSLSEDQQFPDYQTLAFPFPAATLLSTLVCSYVFGLDDEICTAVAEAGQEQQTVMAEIVLLHPKSNGYIELRSKNPEDSPKIFAKYYSDDEDLEKHARSIEDYIKVLNTSYFRSVNSEVIDLSIPQCKSIEFNTHEYWMCHVLNIATTLWHPVGTCAMGLEGESVVDHELKVWGVDGLRVGDASIMPYITSEVQAIGPVFRYLQLLLAALATLQSVPKNYPPQANVFDGQKFDFIVVGAGSAGCVIANRLSEVGKWNVLLIEYGQDPPIESEIPGLFAFIPHSKADWDYHTEDDGYSSQAHKTKNIDMMRGKMLGGCSGTNFMLYVRGNKADFDTWVDKGATGWDWNNVTYYYKKSEGNQIPEIMEAGSAELHNTKGPLGITRPLWKKQTSKYLEALSENHRILTDTNGHEQLGYSMPPYTIANKVRQSTATAFLSPIKERKNLFVLKETLCTKILIKNYRAIGVEVKLKNNKIINLYASKEVVLSAGAINSPQLLMLSGIGPKDHLRKKGIKVLLDLPQVGQNMYDHAMVQLGLTGEKGLNTVRENFDVFTNYDKLPLPFIAGHVSLSIDQPFPDYQTLAAPFAAATIIPTTICRIQLGLDDRICTAMSEAGKTQETLTVSIMLLHPKSKGYIELRSKNPEDNPKIFTKYYSDHDDLEKHARSVEDFIMKVKDTKYFKSVNSELIDFKVPQCVHIKFNTHEYWKCHVLNTASTIYHPVGTCVMGLKGESVVDSELKVWGVGGLRIGDASIMPSITSGNTNAPMVFHDLLVSVAEVDIVGLAVKLIQAVLAVLSALHLGSHNYPPQASVYHGDKFDFIIVGAGSAGCVLANRLTEVSNWTVLLIEAGDDPPISAVIPSLFPFVDYSMADWSYYSEDDGYSSQAHRSKTIHLTRGKMLGGSSGANYMFYVRGNKADYDSWSQLNPGWDWDNVLPYFKKSERLNDPQIMTGDTASLHGSEGYLGITRPTWEQKTRKYFQAFRESGHDILVDTNGFQQLGYSPTQYTIDGGLRQSTAVSFLRPIKNRPNLYVLKNAVARKILFDGKRAISVQVKNLKKKIITVKARKEIILSAGAISSPHLLMLSGIGPKEHLEHNQIKVRLDSPNVGQNLQDHSSIMVVLTGRKGLETVVENVEILARLDKFPTPSIMGHATLNKSQTFPDYQTTSFPFPAGTVSSTVICSVVFGLDNDICTAVALAGQTQETLFTIVNMLHPHSRGSIRLKSKNPDTHPAISLGYYSSQIDLENHAKYIQDYVNIINTEYFRSVGSEIVDMNIKECKNFVFGSHDYWKCHVLNIATTQWHFVGTCAMGPEGVVDERLRVSNSSTDSSSGSTSDSSSSGSSSTSSGSGSSSSDSESSTSDTPAPAAAQPAPKSPAKPDEEPQKKKDEPKPRQTNKKISSSSDDDIPKPEPPKPAPPRRRSSTKAKSAASVLVKGKPARTTAGAKPAKPIPKTMTKQQSKNDQTKKKSIFSPDNSSESESESKSSKSPKASPKNKRPVRKSSEEKDTSGQSPSTPVENEDSNSKDNIKRRSGSRPNGPPSKKVVETKSASSCSSSQSSAETVSSESDSEPTPKKQPLKTGKTKPPSATTKPEKGKSDSGDSQMNNMPRKLTRSLSARVSRMATATRPRTTDTDSDTEEKSNDKSKEIKKKGRPAVARSPVAEPVPPEPSERRCPVRGCDSTGHLGELNYFNSLAAMCITGGKAPRHFTWDACPTYHNLTSSWCVAAAEERAAAAATRRRALASLQQRPRAMPTIEQRAYQLKVKDMRSKWKGSQELREKLAACGGDDMNEEREPILEGFAPDYDLRLFREAQALAAIKIEEELGDISTDKGTSACYNDIYNQYTVCDNFATVTIRDIILNNTGQLPGSRIGKRSVGRPPTRWTWMQVASNRSNWRSMSNIGRPTADMMMMMIHSSSITGTTLLRVVGHSAGFVVMGKYMMEVWYQSPYPGDAARVPRLFVCEFCLNHHKSATGAARHQAKCVWRHPPGDEVYRKDKLSVWQVDGRKHKQYCQQLCLLAKFFLDHKTLYYDVEPFLFYVMTCADEDGCHVVGYFSKNNNNNRAAKNLVSLDADIRQF</sequence>
<organism evidence="1 2">
    <name type="scientific">Choristoneura fumiferana</name>
    <name type="common">Spruce budworm moth</name>
    <name type="synonym">Archips fumiferana</name>
    <dbReference type="NCBI Taxonomy" id="7141"/>
    <lineage>
        <taxon>Eukaryota</taxon>
        <taxon>Metazoa</taxon>
        <taxon>Ecdysozoa</taxon>
        <taxon>Arthropoda</taxon>
        <taxon>Hexapoda</taxon>
        <taxon>Insecta</taxon>
        <taxon>Pterygota</taxon>
        <taxon>Neoptera</taxon>
        <taxon>Endopterygota</taxon>
        <taxon>Lepidoptera</taxon>
        <taxon>Glossata</taxon>
        <taxon>Ditrysia</taxon>
        <taxon>Tortricoidea</taxon>
        <taxon>Tortricidae</taxon>
        <taxon>Tortricinae</taxon>
        <taxon>Choristoneura</taxon>
    </lineage>
</organism>
<dbReference type="Proteomes" id="UP001064048">
    <property type="component" value="Chromosome 10"/>
</dbReference>
<dbReference type="EMBL" id="CM046110">
    <property type="protein sequence ID" value="KAI8422783.1"/>
    <property type="molecule type" value="Genomic_DNA"/>
</dbReference>